<feature type="region of interest" description="Disordered" evidence="1">
    <location>
        <begin position="163"/>
        <end position="184"/>
    </location>
</feature>
<reference evidence="2 3" key="1">
    <citation type="submission" date="2022-11" db="EMBL/GenBank/DDBJ databases">
        <title>Whole genome sequence of Eschrichtius robustus ER-17-0199.</title>
        <authorList>
            <person name="Bruniche-Olsen A."/>
            <person name="Black A.N."/>
            <person name="Fields C.J."/>
            <person name="Walden K."/>
            <person name="Dewoody J.A."/>
        </authorList>
    </citation>
    <scope>NUCLEOTIDE SEQUENCE [LARGE SCALE GENOMIC DNA]</scope>
    <source>
        <strain evidence="2">ER-17-0199</strain>
        <tissue evidence="2">Blubber</tissue>
    </source>
</reference>
<accession>A0AB34GM91</accession>
<organism evidence="2 3">
    <name type="scientific">Eschrichtius robustus</name>
    <name type="common">California gray whale</name>
    <name type="synonym">Eschrichtius gibbosus</name>
    <dbReference type="NCBI Taxonomy" id="9764"/>
    <lineage>
        <taxon>Eukaryota</taxon>
        <taxon>Metazoa</taxon>
        <taxon>Chordata</taxon>
        <taxon>Craniata</taxon>
        <taxon>Vertebrata</taxon>
        <taxon>Euteleostomi</taxon>
        <taxon>Mammalia</taxon>
        <taxon>Eutheria</taxon>
        <taxon>Laurasiatheria</taxon>
        <taxon>Artiodactyla</taxon>
        <taxon>Whippomorpha</taxon>
        <taxon>Cetacea</taxon>
        <taxon>Mysticeti</taxon>
        <taxon>Eschrichtiidae</taxon>
        <taxon>Eschrichtius</taxon>
    </lineage>
</organism>
<proteinExistence type="predicted"/>
<evidence type="ECO:0000313" key="3">
    <source>
        <dbReference type="Proteomes" id="UP001159641"/>
    </source>
</evidence>
<feature type="region of interest" description="Disordered" evidence="1">
    <location>
        <begin position="1"/>
        <end position="25"/>
    </location>
</feature>
<evidence type="ECO:0000256" key="1">
    <source>
        <dbReference type="SAM" id="MobiDB-lite"/>
    </source>
</evidence>
<gene>
    <name evidence="2" type="ORF">J1605_011142</name>
</gene>
<comment type="caution">
    <text evidence="2">The sequence shown here is derived from an EMBL/GenBank/DDBJ whole genome shotgun (WGS) entry which is preliminary data.</text>
</comment>
<dbReference type="AlphaFoldDB" id="A0AB34GM91"/>
<dbReference type="Proteomes" id="UP001159641">
    <property type="component" value="Unassembled WGS sequence"/>
</dbReference>
<keyword evidence="3" id="KW-1185">Reference proteome</keyword>
<name>A0AB34GM91_ESCRO</name>
<dbReference type="EMBL" id="JAIQCJ010002147">
    <property type="protein sequence ID" value="KAJ8781158.1"/>
    <property type="molecule type" value="Genomic_DNA"/>
</dbReference>
<evidence type="ECO:0000313" key="2">
    <source>
        <dbReference type="EMBL" id="KAJ8781158.1"/>
    </source>
</evidence>
<sequence length="335" mass="35057">MAAGEGGGRGGREPEGDVVLPRPPPQLPLPARCRVFPEVATGSRREQLRCSAILCLPLLVPHPSAAAAELTVSPGRSGALLSRCRPASAIRAARAAAAGREARRRLSPDGPGHFCPVRDWRWRGGLPCARLGWRVGSRGGGELRVVRPREELGVFPEGCNDRPGAGVARRKPRRGVPALQKASEVAPRTLSARLGTNLLLGEAPQARRESLQHTPTPTPAPGIKCCETCRAWSPRPAPCGLAGPGQIVPGEAPGAAGSELRAAGRLGVGGGQGRVPDVGVADPGTLWPLLQRAPGGPQRVAVLVGWELVFQRCNMDTSCSPLLLGPWLPLPLPGR</sequence>
<protein>
    <submittedName>
        <fullName evidence="2">Uncharacterized protein</fullName>
    </submittedName>
</protein>